<dbReference type="Proteomes" id="UP001320148">
    <property type="component" value="Chromosome"/>
</dbReference>
<comment type="similarity">
    <text evidence="3">Belongs to the class-III pyridoxal-phosphate-dependent aminotransferase family.</text>
</comment>
<reference evidence="4 5" key="1">
    <citation type="submission" date="2021-02" db="EMBL/GenBank/DDBJ databases">
        <title>Complete genome of Desulfoluna sp. strain ASN36.</title>
        <authorList>
            <person name="Takahashi A."/>
            <person name="Kojima H."/>
            <person name="Fukui M."/>
        </authorList>
    </citation>
    <scope>NUCLEOTIDE SEQUENCE [LARGE SCALE GENOMIC DNA]</scope>
    <source>
        <strain evidence="4 5">ASN36</strain>
    </source>
</reference>
<organism evidence="4 5">
    <name type="scientific">Desulfoluna limicola</name>
    <dbReference type="NCBI Taxonomy" id="2810562"/>
    <lineage>
        <taxon>Bacteria</taxon>
        <taxon>Pseudomonadati</taxon>
        <taxon>Thermodesulfobacteriota</taxon>
        <taxon>Desulfobacteria</taxon>
        <taxon>Desulfobacterales</taxon>
        <taxon>Desulfolunaceae</taxon>
        <taxon>Desulfoluna</taxon>
    </lineage>
</organism>
<protein>
    <recommendedName>
        <fullName evidence="6">Glutamate-1-semialdehyde 2,1-aminomutase</fullName>
    </recommendedName>
</protein>
<dbReference type="Gene3D" id="3.40.640.10">
    <property type="entry name" value="Type I PLP-dependent aspartate aminotransferase-like (Major domain)"/>
    <property type="match status" value="1"/>
</dbReference>
<accession>A0ABM7PH10</accession>
<evidence type="ECO:0000256" key="1">
    <source>
        <dbReference type="ARBA" id="ARBA00001933"/>
    </source>
</evidence>
<evidence type="ECO:0000256" key="2">
    <source>
        <dbReference type="ARBA" id="ARBA00022898"/>
    </source>
</evidence>
<dbReference type="InterPro" id="IPR015421">
    <property type="entry name" value="PyrdxlP-dep_Trfase_major"/>
</dbReference>
<keyword evidence="5" id="KW-1185">Reference proteome</keyword>
<dbReference type="Pfam" id="PF00202">
    <property type="entry name" value="Aminotran_3"/>
    <property type="match status" value="1"/>
</dbReference>
<dbReference type="PANTHER" id="PTHR43713:SF3">
    <property type="entry name" value="GLUTAMATE-1-SEMIALDEHYDE 2,1-AMINOMUTASE 1, CHLOROPLASTIC-RELATED"/>
    <property type="match status" value="1"/>
</dbReference>
<dbReference type="InterPro" id="IPR049704">
    <property type="entry name" value="Aminotrans_3_PPA_site"/>
</dbReference>
<dbReference type="PROSITE" id="PS00600">
    <property type="entry name" value="AA_TRANSFER_CLASS_3"/>
    <property type="match status" value="1"/>
</dbReference>
<name>A0ABM7PH10_9BACT</name>
<evidence type="ECO:0000313" key="5">
    <source>
        <dbReference type="Proteomes" id="UP001320148"/>
    </source>
</evidence>
<evidence type="ECO:0000256" key="3">
    <source>
        <dbReference type="RuleBase" id="RU003560"/>
    </source>
</evidence>
<evidence type="ECO:0008006" key="6">
    <source>
        <dbReference type="Google" id="ProtNLM"/>
    </source>
</evidence>
<proteinExistence type="inferred from homology"/>
<dbReference type="PANTHER" id="PTHR43713">
    <property type="entry name" value="GLUTAMATE-1-SEMIALDEHYDE 2,1-AMINOMUTASE"/>
    <property type="match status" value="1"/>
</dbReference>
<dbReference type="EMBL" id="AP024488">
    <property type="protein sequence ID" value="BCS96569.1"/>
    <property type="molecule type" value="Genomic_DNA"/>
</dbReference>
<comment type="cofactor">
    <cofactor evidence="1">
        <name>pyridoxal 5'-phosphate</name>
        <dbReference type="ChEBI" id="CHEBI:597326"/>
    </cofactor>
</comment>
<keyword evidence="2 3" id="KW-0663">Pyridoxal phosphate</keyword>
<dbReference type="InterPro" id="IPR015422">
    <property type="entry name" value="PyrdxlP-dep_Trfase_small"/>
</dbReference>
<gene>
    <name evidence="4" type="ORF">DSLASN_22010</name>
</gene>
<dbReference type="RefSeq" id="WP_236892873.1">
    <property type="nucleotide sequence ID" value="NZ_AP024488.1"/>
</dbReference>
<evidence type="ECO:0000313" key="4">
    <source>
        <dbReference type="EMBL" id="BCS96569.1"/>
    </source>
</evidence>
<dbReference type="InterPro" id="IPR015424">
    <property type="entry name" value="PyrdxlP-dep_Trfase"/>
</dbReference>
<dbReference type="InterPro" id="IPR005814">
    <property type="entry name" value="Aminotrans_3"/>
</dbReference>
<sequence length="491" mass="53612">MDKPGYAISEYHDTRKVYEQLNALISQPIRTIRKDAMDEYLSYFEAKCTTSKKMMGEAEKVIPGAVQHNLAFNYPFPLAFSKAEGAFLHDVDGNKYIDFLQAGGPTVLGSNPEPVREKVIELLNSCGPSTGLFHEYEMKLASFICHRFKGVEMFRMLGSGTEACMAAVRVARVATKKKNIIKLGGAYHGWSDQLSYGNRIPGLRFLESHGIPLACFKYTQEVFPNDIAALEKQLKWNRIRGGTAAVFMEPMGPESGTRPLDYDYNAQARDLCTKYGALLVFDEVVTAFRIGVDGAQGYFGVTPDLTIFGKVVAGGYPSAGGIGGKTEYMACLAGGLGGKKSKKAHVGGTMAANPLSSAAGYYTVKMIEETNACEVAGKAGDRLTQGLQTLIDTYGLPFVAYNQGSICHLETVGTMLFDINIFRPWEIPAKIKEIHARKDVMTHMGAAYMAEGLVTLAGSRLYTSAADTDEIIDDALTRFERVFKNVDGVKA</sequence>
<dbReference type="SUPFAM" id="SSF53383">
    <property type="entry name" value="PLP-dependent transferases"/>
    <property type="match status" value="1"/>
</dbReference>
<dbReference type="Gene3D" id="3.90.1150.10">
    <property type="entry name" value="Aspartate Aminotransferase, domain 1"/>
    <property type="match status" value="1"/>
</dbReference>